<evidence type="ECO:0000313" key="11">
    <source>
        <dbReference type="Proteomes" id="UP000451233"/>
    </source>
</evidence>
<dbReference type="Pfam" id="PF07715">
    <property type="entry name" value="Plug"/>
    <property type="match status" value="1"/>
</dbReference>
<evidence type="ECO:0000256" key="3">
    <source>
        <dbReference type="ARBA" id="ARBA00022452"/>
    </source>
</evidence>
<comment type="caution">
    <text evidence="10">The sequence shown here is derived from an EMBL/GenBank/DDBJ whole genome shotgun (WGS) entry which is preliminary data.</text>
</comment>
<gene>
    <name evidence="10" type="ORF">GS398_18755</name>
</gene>
<dbReference type="Gene3D" id="2.170.130.10">
    <property type="entry name" value="TonB-dependent receptor, plug domain"/>
    <property type="match status" value="1"/>
</dbReference>
<dbReference type="PROSITE" id="PS52016">
    <property type="entry name" value="TONB_DEPENDENT_REC_3"/>
    <property type="match status" value="1"/>
</dbReference>
<dbReference type="AlphaFoldDB" id="A0A7K1Y263"/>
<keyword evidence="6 7" id="KW-0998">Cell outer membrane</keyword>
<dbReference type="Gene3D" id="2.60.40.1120">
    <property type="entry name" value="Carboxypeptidase-like, regulatory domain"/>
    <property type="match status" value="1"/>
</dbReference>
<dbReference type="InterPro" id="IPR023997">
    <property type="entry name" value="TonB-dep_OMP_SusC/RagA_CS"/>
</dbReference>
<feature type="domain" description="TonB-dependent receptor plug" evidence="9">
    <location>
        <begin position="228"/>
        <end position="333"/>
    </location>
</feature>
<dbReference type="FunFam" id="2.170.130.10:FF:000003">
    <property type="entry name" value="SusC/RagA family TonB-linked outer membrane protein"/>
    <property type="match status" value="1"/>
</dbReference>
<dbReference type="Pfam" id="PF13715">
    <property type="entry name" value="CarbopepD_reg_2"/>
    <property type="match status" value="1"/>
</dbReference>
<dbReference type="Gene3D" id="2.40.170.20">
    <property type="entry name" value="TonB-dependent receptor, beta-barrel domain"/>
    <property type="match status" value="1"/>
</dbReference>
<keyword evidence="4 7" id="KW-0812">Transmembrane</keyword>
<dbReference type="InterPro" id="IPR036942">
    <property type="entry name" value="Beta-barrel_TonB_sf"/>
</dbReference>
<dbReference type="NCBIfam" id="TIGR04056">
    <property type="entry name" value="OMP_RagA_SusC"/>
    <property type="match status" value="1"/>
</dbReference>
<dbReference type="EMBL" id="WVHS01000004">
    <property type="protein sequence ID" value="MXV17345.1"/>
    <property type="molecule type" value="Genomic_DNA"/>
</dbReference>
<evidence type="ECO:0000259" key="9">
    <source>
        <dbReference type="Pfam" id="PF07715"/>
    </source>
</evidence>
<name>A0A7K1Y263_9SPHI</name>
<dbReference type="InterPro" id="IPR039426">
    <property type="entry name" value="TonB-dep_rcpt-like"/>
</dbReference>
<comment type="subcellular location">
    <subcellularLocation>
        <location evidence="1 7">Cell outer membrane</location>
        <topology evidence="1 7">Multi-pass membrane protein</topology>
    </subcellularLocation>
</comment>
<proteinExistence type="inferred from homology"/>
<dbReference type="Proteomes" id="UP000451233">
    <property type="component" value="Unassembled WGS sequence"/>
</dbReference>
<evidence type="ECO:0000256" key="6">
    <source>
        <dbReference type="ARBA" id="ARBA00023237"/>
    </source>
</evidence>
<dbReference type="SUPFAM" id="SSF56935">
    <property type="entry name" value="Porins"/>
    <property type="match status" value="1"/>
</dbReference>
<feature type="signal peptide" evidence="8">
    <location>
        <begin position="1"/>
        <end position="40"/>
    </location>
</feature>
<dbReference type="GO" id="GO:0009279">
    <property type="term" value="C:cell outer membrane"/>
    <property type="evidence" value="ECO:0007669"/>
    <property type="project" value="UniProtKB-SubCell"/>
</dbReference>
<accession>A0A7K1Y263</accession>
<keyword evidence="8" id="KW-0732">Signal</keyword>
<keyword evidence="11" id="KW-1185">Reference proteome</keyword>
<dbReference type="InterPro" id="IPR023996">
    <property type="entry name" value="TonB-dep_OMP_SusC/RagA"/>
</dbReference>
<keyword evidence="5 7" id="KW-0472">Membrane</keyword>
<evidence type="ECO:0000313" key="10">
    <source>
        <dbReference type="EMBL" id="MXV17345.1"/>
    </source>
</evidence>
<dbReference type="InterPro" id="IPR012910">
    <property type="entry name" value="Plug_dom"/>
</dbReference>
<organism evidence="10 11">
    <name type="scientific">Hufsiella ginkgonis</name>
    <dbReference type="NCBI Taxonomy" id="2695274"/>
    <lineage>
        <taxon>Bacteria</taxon>
        <taxon>Pseudomonadati</taxon>
        <taxon>Bacteroidota</taxon>
        <taxon>Sphingobacteriia</taxon>
        <taxon>Sphingobacteriales</taxon>
        <taxon>Sphingobacteriaceae</taxon>
        <taxon>Hufsiella</taxon>
    </lineage>
</organism>
<evidence type="ECO:0000256" key="2">
    <source>
        <dbReference type="ARBA" id="ARBA00022448"/>
    </source>
</evidence>
<dbReference type="RefSeq" id="WP_160908330.1">
    <property type="nucleotide sequence ID" value="NZ_WVHS01000004.1"/>
</dbReference>
<comment type="similarity">
    <text evidence="7">Belongs to the TonB-dependent receptor family.</text>
</comment>
<dbReference type="SUPFAM" id="SSF49464">
    <property type="entry name" value="Carboxypeptidase regulatory domain-like"/>
    <property type="match status" value="1"/>
</dbReference>
<evidence type="ECO:0000256" key="7">
    <source>
        <dbReference type="PROSITE-ProRule" id="PRU01360"/>
    </source>
</evidence>
<dbReference type="NCBIfam" id="TIGR04057">
    <property type="entry name" value="SusC_RagA_signa"/>
    <property type="match status" value="1"/>
</dbReference>
<evidence type="ECO:0000256" key="4">
    <source>
        <dbReference type="ARBA" id="ARBA00022692"/>
    </source>
</evidence>
<evidence type="ECO:0000256" key="5">
    <source>
        <dbReference type="ARBA" id="ARBA00023136"/>
    </source>
</evidence>
<keyword evidence="2 7" id="KW-0813">Transport</keyword>
<evidence type="ECO:0000256" key="1">
    <source>
        <dbReference type="ARBA" id="ARBA00004571"/>
    </source>
</evidence>
<dbReference type="InterPro" id="IPR008969">
    <property type="entry name" value="CarboxyPept-like_regulatory"/>
</dbReference>
<sequence>MKLNVYCKSRGHSCTLPIKIARIMKLTGVLLLAACLQVSAASYSQKITLSEKNASLEKVFRKIMKQSDFMFLYNNEQLQKTKNVSVEARGASIESVLNQCFNGQPVTYAIFEKTVVVKPLSGDVNSEPLPPVKIAGKVVDETNLGLPGVSIALKGTSVSAITDANGNFTITVPEENVTNGTLVFSFLGYQRQEIPVSGRTAINIKLTPESQALTEVVVVGYGTQKRGDVSQAITSVNVEKMKDVPVTNLSQALQGRVPGLVSIPNSYRPGSGSSIRIRGNRSLTATNEPLYVVDGIPITYSIDDINPLDIESVDVLKDAAATAIYGSRGANGVIQVTTKKGKAGKISIDYNGNTSVENILREVEVYNGPEFAQFRRDAYIGSGVYSPTLNASNLRYFPDPAADYATFTSTDDALWNNVKQGYNIIKIDLTSNPKVFQVEMRPTTAEERALLQRLGYPVLTEVAVYDPSRLTTFDWGKAALQQGLTQNHNLSLTGGSDKFRSSFGGGYFHQKGIDPGQGYTRYSVSNNNNFRPADFINIGSNLNYSSAIQNQGPDVYSAALGNFPLANPYDAAGNLLFNPGGDALVVNPLNDPNTVFNEFRLNRLLANVFAQVNIVKGLSYRAALGVDLNDVRQGVFNGAISSVRQGNPASASYNTTNGFTWTLQNQLSYNLTLAAKHDISATVVQELRKERAEGTSVSAQNLTYESQKWYSLQNNTGGIVPTGTFRQTQLASHLGRINYSYDSKYIFTAALRHDASSVLSPENSSQLFPSASVAWRMSQEGFIKSLSFISDLKLRAGFGAVGNSGIQPYLTAGVLNSTPVYYNFGGTNALGYSPSSLPLPNLTWEKTVTRNAGADFALLAGRISGSVDVYESNTNSIQSKALPAASGYSRITVNLGKVRNRGVEVGLSTVNIDRTAAKKGGFKWVTDFAFSRNKEAIVALNADGATADLGNQWFVGQPIRNYYDFKSQGIFQYSDTLSGGILKDYYWKKNPANKAASSSFQPGRIRVEDVNGDSIINDNDKVNLGSGNPNWTGSINSTFSFRGFDLSAYVYISQGALLRDPRPGLVGRYPGMKVNYWTPTNPSNEYQQPNRGSDIPLYWQALTFRDASFVRVRSILLAYHVPSTLLNKIRMNSMTVSLNALNPFLFSKYKRYDPETVPYTSTYPSSSTANPAATSFSYRSFVLGLRMGI</sequence>
<reference evidence="10 11" key="1">
    <citation type="submission" date="2019-11" db="EMBL/GenBank/DDBJ databases">
        <title>Pedobacter sp. HMF7056 Genome sequencing and assembly.</title>
        <authorList>
            <person name="Kang H."/>
            <person name="Kim H."/>
            <person name="Joh K."/>
        </authorList>
    </citation>
    <scope>NUCLEOTIDE SEQUENCE [LARGE SCALE GENOMIC DNA]</scope>
    <source>
        <strain evidence="10 11">HMF7056</strain>
    </source>
</reference>
<evidence type="ECO:0000256" key="8">
    <source>
        <dbReference type="SAM" id="SignalP"/>
    </source>
</evidence>
<feature type="chain" id="PRO_5029559135" evidence="8">
    <location>
        <begin position="41"/>
        <end position="1189"/>
    </location>
</feature>
<keyword evidence="3 7" id="KW-1134">Transmembrane beta strand</keyword>
<dbReference type="InterPro" id="IPR037066">
    <property type="entry name" value="Plug_dom_sf"/>
</dbReference>
<protein>
    <submittedName>
        <fullName evidence="10">SusC/RagA family TonB-linked outer membrane protein</fullName>
    </submittedName>
</protein>